<evidence type="ECO:0000256" key="1">
    <source>
        <dbReference type="ARBA" id="ARBA00004141"/>
    </source>
</evidence>
<dbReference type="Pfam" id="PF00005">
    <property type="entry name" value="ABC_tran"/>
    <property type="match status" value="1"/>
</dbReference>
<dbReference type="VEuPathDB" id="MicrosporidiaDB:AEWD_080020"/>
<evidence type="ECO:0000313" key="10">
    <source>
        <dbReference type="EMBL" id="AGE95027.1"/>
    </source>
</evidence>
<dbReference type="InterPro" id="IPR027417">
    <property type="entry name" value="P-loop_NTPase"/>
</dbReference>
<dbReference type="VEuPathDB" id="MicrosporidiaDB:AEWQ_080060"/>
<keyword evidence="5" id="KW-0067">ATP-binding</keyword>
<dbReference type="Gene3D" id="3.40.50.300">
    <property type="entry name" value="P-loop containing nucleotide triphosphate hydrolases"/>
    <property type="match status" value="1"/>
</dbReference>
<evidence type="ECO:0000256" key="6">
    <source>
        <dbReference type="ARBA" id="ARBA00022989"/>
    </source>
</evidence>
<organism evidence="10">
    <name type="scientific">Encephalitozoon cuniculi</name>
    <name type="common">Microsporidian parasite</name>
    <dbReference type="NCBI Taxonomy" id="6035"/>
    <lineage>
        <taxon>Eukaryota</taxon>
        <taxon>Fungi</taxon>
        <taxon>Fungi incertae sedis</taxon>
        <taxon>Microsporidia</taxon>
        <taxon>Unikaryonidae</taxon>
        <taxon>Encephalitozoon</taxon>
    </lineage>
</organism>
<dbReference type="SUPFAM" id="SSF52540">
    <property type="entry name" value="P-loop containing nucleoside triphosphate hydrolases"/>
    <property type="match status" value="1"/>
</dbReference>
<evidence type="ECO:0000256" key="2">
    <source>
        <dbReference type="ARBA" id="ARBA00022448"/>
    </source>
</evidence>
<keyword evidence="2" id="KW-0813">Transport</keyword>
<accession>M1K747</accession>
<comment type="subcellular location">
    <subcellularLocation>
        <location evidence="1">Membrane</location>
        <topology evidence="1">Multi-pass membrane protein</topology>
    </subcellularLocation>
</comment>
<dbReference type="Pfam" id="PF19055">
    <property type="entry name" value="ABC2_membrane_7"/>
    <property type="match status" value="1"/>
</dbReference>
<evidence type="ECO:0000256" key="8">
    <source>
        <dbReference type="SAM" id="Phobius"/>
    </source>
</evidence>
<dbReference type="PROSITE" id="PS50893">
    <property type="entry name" value="ABC_TRANSPORTER_2"/>
    <property type="match status" value="1"/>
</dbReference>
<feature type="transmembrane region" description="Helical" evidence="8">
    <location>
        <begin position="622"/>
        <end position="644"/>
    </location>
</feature>
<dbReference type="InterPro" id="IPR043926">
    <property type="entry name" value="ABCG_dom"/>
</dbReference>
<dbReference type="EMBL" id="KC513605">
    <property type="protein sequence ID" value="AGE95027.1"/>
    <property type="molecule type" value="Genomic_DNA"/>
</dbReference>
<feature type="transmembrane region" description="Helical" evidence="8">
    <location>
        <begin position="454"/>
        <end position="474"/>
    </location>
</feature>
<dbReference type="VEuPathDB" id="MicrosporidiaDB:ECU08_0110"/>
<dbReference type="PANTHER" id="PTHR48041">
    <property type="entry name" value="ABC TRANSPORTER G FAMILY MEMBER 28"/>
    <property type="match status" value="1"/>
</dbReference>
<dbReference type="VEuPathDB" id="MicrosporidiaDB:AEWR_080070"/>
<dbReference type="PROSITE" id="PS00211">
    <property type="entry name" value="ABC_TRANSPORTER_1"/>
    <property type="match status" value="1"/>
</dbReference>
<keyword evidence="4" id="KW-0547">Nucleotide-binding</keyword>
<dbReference type="InterPro" id="IPR017871">
    <property type="entry name" value="ABC_transporter-like_CS"/>
</dbReference>
<feature type="transmembrane region" description="Helical" evidence="8">
    <location>
        <begin position="548"/>
        <end position="570"/>
    </location>
</feature>
<name>M1K747_ENCCN</name>
<dbReference type="GO" id="GO:0016020">
    <property type="term" value="C:membrane"/>
    <property type="evidence" value="ECO:0007669"/>
    <property type="project" value="UniProtKB-SubCell"/>
</dbReference>
<reference evidence="10" key="1">
    <citation type="journal article" date="2013" name="Eukaryot. Cell">
        <title>Extremely Reduced Levels of Heterozygosity in the Vertebrate Pathogen Encephalitozoon cuniculi.</title>
        <authorList>
            <person name="Selman M."/>
            <person name="Sak B."/>
            <person name="Kvac M."/>
            <person name="Farinelli L."/>
            <person name="Weiss L.M."/>
            <person name="Corradi N."/>
        </authorList>
    </citation>
    <scope>NUCLEOTIDE SEQUENCE</scope>
</reference>
<dbReference type="AlphaFoldDB" id="M1K747"/>
<gene>
    <name evidence="10" type="ORF">ECU08_0110</name>
</gene>
<evidence type="ECO:0000256" key="7">
    <source>
        <dbReference type="ARBA" id="ARBA00023136"/>
    </source>
</evidence>
<feature type="transmembrane region" description="Helical" evidence="8">
    <location>
        <begin position="515"/>
        <end position="536"/>
    </location>
</feature>
<keyword evidence="7 8" id="KW-0472">Membrane</keyword>
<keyword evidence="3 8" id="KW-0812">Transmembrane</keyword>
<evidence type="ECO:0000256" key="4">
    <source>
        <dbReference type="ARBA" id="ARBA00022741"/>
    </source>
</evidence>
<dbReference type="CDD" id="cd03234">
    <property type="entry name" value="ABCG_White"/>
    <property type="match status" value="1"/>
</dbReference>
<evidence type="ECO:0000256" key="5">
    <source>
        <dbReference type="ARBA" id="ARBA00022840"/>
    </source>
</evidence>
<dbReference type="GO" id="GO:0140359">
    <property type="term" value="F:ABC-type transporter activity"/>
    <property type="evidence" value="ECO:0007669"/>
    <property type="project" value="InterPro"/>
</dbReference>
<dbReference type="GO" id="GO:0005524">
    <property type="term" value="F:ATP binding"/>
    <property type="evidence" value="ECO:0007669"/>
    <property type="project" value="UniProtKB-KW"/>
</dbReference>
<protein>
    <submittedName>
        <fullName evidence="10">ABC transporter</fullName>
    </submittedName>
</protein>
<keyword evidence="6 8" id="KW-1133">Transmembrane helix</keyword>
<feature type="transmembrane region" description="Helical" evidence="8">
    <location>
        <begin position="486"/>
        <end position="503"/>
    </location>
</feature>
<proteinExistence type="predicted"/>
<dbReference type="PANTHER" id="PTHR48041:SF91">
    <property type="entry name" value="ABC TRANSPORTER G FAMILY MEMBER 28"/>
    <property type="match status" value="1"/>
</dbReference>
<dbReference type="InterPro" id="IPR050352">
    <property type="entry name" value="ABCG_transporters"/>
</dbReference>
<dbReference type="InterPro" id="IPR003593">
    <property type="entry name" value="AAA+_ATPase"/>
</dbReference>
<dbReference type="GO" id="GO:0016887">
    <property type="term" value="F:ATP hydrolysis activity"/>
    <property type="evidence" value="ECO:0007669"/>
    <property type="project" value="InterPro"/>
</dbReference>
<dbReference type="InterPro" id="IPR003439">
    <property type="entry name" value="ABC_transporter-like_ATP-bd"/>
</dbReference>
<dbReference type="VEuPathDB" id="MicrosporidiaDB:M970_080070"/>
<feature type="domain" description="ABC transporter" evidence="9">
    <location>
        <begin position="22"/>
        <end position="266"/>
    </location>
</feature>
<evidence type="ECO:0000259" key="9">
    <source>
        <dbReference type="PROSITE" id="PS50893"/>
    </source>
</evidence>
<sequence>MVGYSRLFKAKFSQKGMTRRILRFGNVSLKAPNKNKDLKGKYVDLISGTSGEIVSGRLTAVMGGSGSSKTSFLNLLMGKVESDALTSGVITFDGEQRKIYKWLESTSYLEQFDIFASGLTVEESITYSLIFRGREIKDSSIPSMVDDIIGELGLTRLRGSLVSSISGGERRRVMLAAELVVEPEVVFLDEPTSGLDSRLALDTVRILKKYAESRNKIVLMTVHQPGSSMFSLFDDIIFLDRGKIVYAGPTSGIDDFLESVGMHRPSNISVAEYLFELDIKSPEHQGRWQAEDRQEASGLLGKDTFERNNQYFVVSTISWRHVWHLLVRQLKIDYRSGVMKNVFLFKIAMATFMFFFLCHKVRYSVFLFINKMCPQYSSAGERYLNDLENFLKRNYGNLGILYRDILDFFAYNMIPFITSFSIFNDSTFLDNNVLLQKESFRCDYSQVSLLASTLIYECTFSLVRSFYFCFLLSLTQLKDVLTARAILMFVLTPLGMVVFMTMVKTFSSCSYPLNITRVAAFVLTTFLRPLWLSMELEDLRSRYMFMKYLYPASYALFFCPFLLLDALFYVTLGEGCSASPGFITFLGQVNGIQIEGQEDILLKNSLNYVMTFLNRCYLSDSFLILLTIFSFLSVLVLSVSFLVLKFSPSVRLTMSTKSLEMELNEVRID</sequence>
<dbReference type="SMART" id="SM00382">
    <property type="entry name" value="AAA"/>
    <property type="match status" value="1"/>
</dbReference>
<evidence type="ECO:0000256" key="3">
    <source>
        <dbReference type="ARBA" id="ARBA00022692"/>
    </source>
</evidence>